<evidence type="ECO:0000256" key="1">
    <source>
        <dbReference type="PROSITE-ProRule" id="PRU00042"/>
    </source>
</evidence>
<keyword evidence="1" id="KW-0479">Metal-binding</keyword>
<dbReference type="Proteomes" id="UP000829685">
    <property type="component" value="Unassembled WGS sequence"/>
</dbReference>
<dbReference type="SMART" id="SM00355">
    <property type="entry name" value="ZnF_C2H2"/>
    <property type="match status" value="3"/>
</dbReference>
<keyword evidence="1" id="KW-0863">Zinc-finger</keyword>
<name>A0A9P9WDY1_9PEZI</name>
<dbReference type="AlphaFoldDB" id="A0A9P9WDY1"/>
<keyword evidence="5" id="KW-1185">Reference proteome</keyword>
<gene>
    <name evidence="4" type="ORF">JX265_010590</name>
</gene>
<dbReference type="SUPFAM" id="SSF57667">
    <property type="entry name" value="beta-beta-alpha zinc fingers"/>
    <property type="match status" value="1"/>
</dbReference>
<evidence type="ECO:0000256" key="2">
    <source>
        <dbReference type="SAM" id="MobiDB-lite"/>
    </source>
</evidence>
<reference evidence="4" key="1">
    <citation type="submission" date="2021-03" db="EMBL/GenBank/DDBJ databases">
        <title>Revisited historic fungal species revealed as producer of novel bioactive compounds through whole genome sequencing and comparative genomics.</title>
        <authorList>
            <person name="Vignolle G.A."/>
            <person name="Hochenegger N."/>
            <person name="Mach R.L."/>
            <person name="Mach-Aigner A.R."/>
            <person name="Javad Rahimi M."/>
            <person name="Salim K.A."/>
            <person name="Chan C.M."/>
            <person name="Lim L.B.L."/>
            <person name="Cai F."/>
            <person name="Druzhinina I.S."/>
            <person name="U'Ren J.M."/>
            <person name="Derntl C."/>
        </authorList>
    </citation>
    <scope>NUCLEOTIDE SEQUENCE</scope>
    <source>
        <strain evidence="4">TUCIM 5799</strain>
    </source>
</reference>
<comment type="caution">
    <text evidence="4">The sequence shown here is derived from an EMBL/GenBank/DDBJ whole genome shotgun (WGS) entry which is preliminary data.</text>
</comment>
<dbReference type="PROSITE" id="PS00028">
    <property type="entry name" value="ZINC_FINGER_C2H2_1"/>
    <property type="match status" value="2"/>
</dbReference>
<keyword evidence="1" id="KW-0862">Zinc</keyword>
<evidence type="ECO:0000313" key="4">
    <source>
        <dbReference type="EMBL" id="KAI1859113.1"/>
    </source>
</evidence>
<sequence>MAYNATDNKMGVSNYAEPPTVGDTPAHEMSGGAAAKQAETPVVNQTDQKTLFCGECNKAFNTTTTLAQHKGEVHIGTKCYWKGCAYVAPTEKMLNVHLHGHNIVNNTIASGGNALTCNWPGCGVLCTKAQTVRRHLRRHQVRAKNCAEEAAKNAANK</sequence>
<evidence type="ECO:0000313" key="5">
    <source>
        <dbReference type="Proteomes" id="UP000829685"/>
    </source>
</evidence>
<dbReference type="Gene3D" id="3.30.160.60">
    <property type="entry name" value="Classic Zinc Finger"/>
    <property type="match status" value="1"/>
</dbReference>
<dbReference type="InterPro" id="IPR013087">
    <property type="entry name" value="Znf_C2H2_type"/>
</dbReference>
<feature type="region of interest" description="Disordered" evidence="2">
    <location>
        <begin position="1"/>
        <end position="41"/>
    </location>
</feature>
<proteinExistence type="predicted"/>
<feature type="domain" description="C2H2-type" evidence="3">
    <location>
        <begin position="51"/>
        <end position="79"/>
    </location>
</feature>
<organism evidence="4 5">
    <name type="scientific">Neoarthrinium moseri</name>
    <dbReference type="NCBI Taxonomy" id="1658444"/>
    <lineage>
        <taxon>Eukaryota</taxon>
        <taxon>Fungi</taxon>
        <taxon>Dikarya</taxon>
        <taxon>Ascomycota</taxon>
        <taxon>Pezizomycotina</taxon>
        <taxon>Sordariomycetes</taxon>
        <taxon>Xylariomycetidae</taxon>
        <taxon>Amphisphaeriales</taxon>
        <taxon>Apiosporaceae</taxon>
        <taxon>Neoarthrinium</taxon>
    </lineage>
</organism>
<dbReference type="EMBL" id="JAFIMR010000035">
    <property type="protein sequence ID" value="KAI1859113.1"/>
    <property type="molecule type" value="Genomic_DNA"/>
</dbReference>
<dbReference type="OrthoDB" id="6365676at2759"/>
<evidence type="ECO:0000259" key="3">
    <source>
        <dbReference type="PROSITE" id="PS50157"/>
    </source>
</evidence>
<dbReference type="InterPro" id="IPR036236">
    <property type="entry name" value="Znf_C2H2_sf"/>
</dbReference>
<dbReference type="PROSITE" id="PS50157">
    <property type="entry name" value="ZINC_FINGER_C2H2_2"/>
    <property type="match status" value="1"/>
</dbReference>
<accession>A0A9P9WDY1</accession>
<protein>
    <recommendedName>
        <fullName evidence="3">C2H2-type domain-containing protein</fullName>
    </recommendedName>
</protein>
<dbReference type="GO" id="GO:0008270">
    <property type="term" value="F:zinc ion binding"/>
    <property type="evidence" value="ECO:0007669"/>
    <property type="project" value="UniProtKB-KW"/>
</dbReference>